<feature type="binding site" evidence="5">
    <location>
        <position position="201"/>
    </location>
    <ligand>
        <name>Mg(2+)</name>
        <dbReference type="ChEBI" id="CHEBI:18420"/>
        <label>1</label>
        <note>catalytic</note>
    </ligand>
</feature>
<dbReference type="Pfam" id="PF00459">
    <property type="entry name" value="Inositol_P"/>
    <property type="match status" value="1"/>
</dbReference>
<feature type="binding site" evidence="5">
    <location>
        <position position="83"/>
    </location>
    <ligand>
        <name>Mg(2+)</name>
        <dbReference type="ChEBI" id="CHEBI:18420"/>
        <label>1</label>
        <note>catalytic</note>
    </ligand>
</feature>
<proteinExistence type="predicted"/>
<evidence type="ECO:0000256" key="2">
    <source>
        <dbReference type="ARBA" id="ARBA00022723"/>
    </source>
</evidence>
<reference evidence="7" key="1">
    <citation type="submission" date="2012-03" db="EMBL/GenBank/DDBJ databases">
        <title>Complete sequence of chromosome of Deinococcus peraridilitoris DSM 19664.</title>
        <authorList>
            <person name="Lucas S."/>
            <person name="Copeland A."/>
            <person name="Lapidus A."/>
            <person name="Glavina del Rio T."/>
            <person name="Dalin E."/>
            <person name="Tice H."/>
            <person name="Bruce D."/>
            <person name="Goodwin L."/>
            <person name="Pitluck S."/>
            <person name="Peters L."/>
            <person name="Mikhailova N."/>
            <person name="Lu M."/>
            <person name="Kyrpides N."/>
            <person name="Mavromatis K."/>
            <person name="Ivanova N."/>
            <person name="Brettin T."/>
            <person name="Detter J.C."/>
            <person name="Han C."/>
            <person name="Larimer F."/>
            <person name="Land M."/>
            <person name="Hauser L."/>
            <person name="Markowitz V."/>
            <person name="Cheng J.-F."/>
            <person name="Hugenholtz P."/>
            <person name="Woyke T."/>
            <person name="Wu D."/>
            <person name="Pukall R."/>
            <person name="Steenblock K."/>
            <person name="Brambilla E."/>
            <person name="Klenk H.-P."/>
            <person name="Eisen J.A."/>
        </authorList>
    </citation>
    <scope>NUCLEOTIDE SEQUENCE [LARGE SCALE GENOMIC DNA]</scope>
    <source>
        <strain evidence="7">DSM 19664 / LMG 22246 / CIP 109416 / KR-200</strain>
    </source>
</reference>
<dbReference type="Proteomes" id="UP000010467">
    <property type="component" value="Chromosome"/>
</dbReference>
<dbReference type="eggNOG" id="COG0483">
    <property type="taxonomic scope" value="Bacteria"/>
</dbReference>
<keyword evidence="4 5" id="KW-0460">Magnesium</keyword>
<dbReference type="Gene3D" id="3.30.540.10">
    <property type="entry name" value="Fructose-1,6-Bisphosphatase, subunit A, domain 1"/>
    <property type="match status" value="1"/>
</dbReference>
<dbReference type="FunFam" id="3.30.540.10:FF:000003">
    <property type="entry name" value="Inositol-1-monophosphatase"/>
    <property type="match status" value="1"/>
</dbReference>
<evidence type="ECO:0000256" key="5">
    <source>
        <dbReference type="PIRSR" id="PIRSR600760-2"/>
    </source>
</evidence>
<dbReference type="STRING" id="937777.Deipe_3556"/>
<evidence type="ECO:0000256" key="4">
    <source>
        <dbReference type="ARBA" id="ARBA00022842"/>
    </source>
</evidence>
<dbReference type="GO" id="GO:0007165">
    <property type="term" value="P:signal transduction"/>
    <property type="evidence" value="ECO:0007669"/>
    <property type="project" value="TreeGrafter"/>
</dbReference>
<dbReference type="PANTHER" id="PTHR20854:SF4">
    <property type="entry name" value="INOSITOL-1-MONOPHOSPHATASE-RELATED"/>
    <property type="match status" value="1"/>
</dbReference>
<dbReference type="RefSeq" id="WP_015237282.1">
    <property type="nucleotide sequence ID" value="NC_019793.1"/>
</dbReference>
<dbReference type="InterPro" id="IPR020583">
    <property type="entry name" value="Inositol_monoP_metal-BS"/>
</dbReference>
<evidence type="ECO:0000256" key="3">
    <source>
        <dbReference type="ARBA" id="ARBA00022801"/>
    </source>
</evidence>
<feature type="binding site" evidence="5">
    <location>
        <position position="86"/>
    </location>
    <ligand>
        <name>Mg(2+)</name>
        <dbReference type="ChEBI" id="CHEBI:18420"/>
        <label>1</label>
        <note>catalytic</note>
    </ligand>
</feature>
<dbReference type="SUPFAM" id="SSF56655">
    <property type="entry name" value="Carbohydrate phosphatase"/>
    <property type="match status" value="1"/>
</dbReference>
<dbReference type="GO" id="GO:0006020">
    <property type="term" value="P:inositol metabolic process"/>
    <property type="evidence" value="ECO:0007669"/>
    <property type="project" value="TreeGrafter"/>
</dbReference>
<name>L0A542_DEIPD</name>
<organism evidence="6 7">
    <name type="scientific">Deinococcus peraridilitoris (strain DSM 19664 / LMG 22246 / CIP 109416 / KR-200)</name>
    <dbReference type="NCBI Taxonomy" id="937777"/>
    <lineage>
        <taxon>Bacteria</taxon>
        <taxon>Thermotogati</taxon>
        <taxon>Deinococcota</taxon>
        <taxon>Deinococci</taxon>
        <taxon>Deinococcales</taxon>
        <taxon>Deinococcaceae</taxon>
        <taxon>Deinococcus</taxon>
    </lineage>
</organism>
<dbReference type="PROSITE" id="PS00630">
    <property type="entry name" value="IMP_2"/>
    <property type="match status" value="1"/>
</dbReference>
<dbReference type="KEGG" id="dpd:Deipe_3556"/>
<dbReference type="AlphaFoldDB" id="L0A542"/>
<dbReference type="GO" id="GO:0046872">
    <property type="term" value="F:metal ion binding"/>
    <property type="evidence" value="ECO:0007669"/>
    <property type="project" value="UniProtKB-KW"/>
</dbReference>
<dbReference type="PATRIC" id="fig|937777.3.peg.3566"/>
<feature type="binding site" evidence="5">
    <location>
        <position position="85"/>
    </location>
    <ligand>
        <name>Mg(2+)</name>
        <dbReference type="ChEBI" id="CHEBI:18420"/>
        <label>1</label>
        <note>catalytic</note>
    </ligand>
</feature>
<dbReference type="GO" id="GO:0008934">
    <property type="term" value="F:inositol monophosphate 1-phosphatase activity"/>
    <property type="evidence" value="ECO:0007669"/>
    <property type="project" value="TreeGrafter"/>
</dbReference>
<dbReference type="InterPro" id="IPR000760">
    <property type="entry name" value="Inositol_monophosphatase-like"/>
</dbReference>
<evidence type="ECO:0000313" key="7">
    <source>
        <dbReference type="Proteomes" id="UP000010467"/>
    </source>
</evidence>
<gene>
    <name evidence="6" type="ordered locus">Deipe_3556</name>
</gene>
<dbReference type="HOGENOM" id="CLU_044118_3_1_0"/>
<keyword evidence="2 5" id="KW-0479">Metal-binding</keyword>
<keyword evidence="7" id="KW-1185">Reference proteome</keyword>
<dbReference type="PROSITE" id="PS00629">
    <property type="entry name" value="IMP_1"/>
    <property type="match status" value="1"/>
</dbReference>
<evidence type="ECO:0000256" key="1">
    <source>
        <dbReference type="ARBA" id="ARBA00001946"/>
    </source>
</evidence>
<accession>L0A542</accession>
<dbReference type="InterPro" id="IPR020550">
    <property type="entry name" value="Inositol_monophosphatase_CS"/>
</dbReference>
<dbReference type="EMBL" id="CP003382">
    <property type="protein sequence ID" value="AFZ68986.1"/>
    <property type="molecule type" value="Genomic_DNA"/>
</dbReference>
<dbReference type="OrthoDB" id="9772456at2"/>
<sequence length="339" mass="37459">MQSELQMAEQLAREASQLLLDHVRRGFVVEEKTPDDPVTVADREASSLIVAGLRAAFPDDGILSEELADSPERLSRERVWIIDPIDGTREFVKGSGDYAVSIGLTVRGEPALGVVAAPARGDVYMGVVGEGVWKNGDPVRFSERPTAEAVIAVSDTEYERELSRFALERLAPSGSIAYKLARIAAGEADATFTINPRSEWDIAAGHALVRAAGGDLTTRDGHMIRYNQREPRLRRGLIGGRQDVMEALTHGLSRLAVPEQQLYLRDIDAPWIMLPERDRRGLAGHPHLHIRHAGGHIEALVTLEGSAERWRVTRSEGRDTALRILLRDLQREYGPLDFT</sequence>
<feature type="binding site" evidence="5">
    <location>
        <position position="65"/>
    </location>
    <ligand>
        <name>Mg(2+)</name>
        <dbReference type="ChEBI" id="CHEBI:18420"/>
        <label>1</label>
        <note>catalytic</note>
    </ligand>
</feature>
<comment type="cofactor">
    <cofactor evidence="1 5">
        <name>Mg(2+)</name>
        <dbReference type="ChEBI" id="CHEBI:18420"/>
    </cofactor>
</comment>
<dbReference type="PANTHER" id="PTHR20854">
    <property type="entry name" value="INOSITOL MONOPHOSPHATASE"/>
    <property type="match status" value="1"/>
</dbReference>
<protein>
    <submittedName>
        <fullName evidence="6">3'-phosphoadenosine 5'-phosphosulfate (PAPS) 3'-phosphatase</fullName>
    </submittedName>
</protein>
<dbReference type="Gene3D" id="3.40.190.80">
    <property type="match status" value="1"/>
</dbReference>
<dbReference type="GO" id="GO:0046854">
    <property type="term" value="P:phosphatidylinositol phosphate biosynthetic process"/>
    <property type="evidence" value="ECO:0007669"/>
    <property type="project" value="InterPro"/>
</dbReference>
<dbReference type="CDD" id="cd01638">
    <property type="entry name" value="CysQ"/>
    <property type="match status" value="1"/>
</dbReference>
<dbReference type="PRINTS" id="PR00377">
    <property type="entry name" value="IMPHPHTASES"/>
</dbReference>
<keyword evidence="3" id="KW-0378">Hydrolase</keyword>
<evidence type="ECO:0000313" key="6">
    <source>
        <dbReference type="EMBL" id="AFZ68986.1"/>
    </source>
</evidence>